<keyword evidence="1" id="KW-0812">Transmembrane</keyword>
<keyword evidence="1" id="KW-0472">Membrane</keyword>
<feature type="domain" description="Oxidoreductase molybdopterin-binding" evidence="2">
    <location>
        <begin position="77"/>
        <end position="153"/>
    </location>
</feature>
<gene>
    <name evidence="3" type="ORF">M0220_03520</name>
</gene>
<dbReference type="InterPro" id="IPR036374">
    <property type="entry name" value="OxRdtase_Mopterin-bd_sf"/>
</dbReference>
<dbReference type="Proteomes" id="UP001164935">
    <property type="component" value="Chromosome"/>
</dbReference>
<organism evidence="3 4">
    <name type="scientific">Halomonas qinghailakensis</name>
    <dbReference type="NCBI Taxonomy" id="2937790"/>
    <lineage>
        <taxon>Bacteria</taxon>
        <taxon>Pseudomonadati</taxon>
        <taxon>Pseudomonadota</taxon>
        <taxon>Gammaproteobacteria</taxon>
        <taxon>Oceanospirillales</taxon>
        <taxon>Halomonadaceae</taxon>
        <taxon>Halomonas</taxon>
    </lineage>
</organism>
<evidence type="ECO:0000313" key="4">
    <source>
        <dbReference type="Proteomes" id="UP001164935"/>
    </source>
</evidence>
<dbReference type="InterPro" id="IPR000572">
    <property type="entry name" value="OxRdtase_Mopterin-bd_dom"/>
</dbReference>
<keyword evidence="1" id="KW-1133">Transmembrane helix</keyword>
<evidence type="ECO:0000256" key="1">
    <source>
        <dbReference type="SAM" id="Phobius"/>
    </source>
</evidence>
<sequence>MARQLNKKLRWYVASVCMGFATIVFATISFATTASAFNAPTGRVVLEVGGNIEITNVGDEAHFDKAMLEALSQHTTITSTPWHDGVVSFEGPLGRAILEAVDADGDQVKVIALNDYASSIPVSDFYDHDVILAMSADGKPLRVRDHGPLFVIYPFDETPSLLNEEILTRSVWQVKRVVIE</sequence>
<proteinExistence type="predicted"/>
<reference evidence="3" key="1">
    <citation type="submission" date="2022-05" db="EMBL/GenBank/DDBJ databases">
        <title>Complete sequence of a novel PHA-producing Halomonas strain.</title>
        <authorList>
            <person name="Zheng Z."/>
        </authorList>
    </citation>
    <scope>NUCLEOTIDE SEQUENCE</scope>
    <source>
        <strain evidence="3">ZZQ-149</strain>
    </source>
</reference>
<dbReference type="EMBL" id="CP096973">
    <property type="protein sequence ID" value="UYO75237.1"/>
    <property type="molecule type" value="Genomic_DNA"/>
</dbReference>
<dbReference type="RefSeq" id="WP_264018688.1">
    <property type="nucleotide sequence ID" value="NZ_CP096973.1"/>
</dbReference>
<dbReference type="KEGG" id="hqn:M0220_03520"/>
<dbReference type="Pfam" id="PF00174">
    <property type="entry name" value="Oxidored_molyb"/>
    <property type="match status" value="1"/>
</dbReference>
<dbReference type="AlphaFoldDB" id="A0AA46TRX3"/>
<dbReference type="SUPFAM" id="SSF56524">
    <property type="entry name" value="Oxidoreductase molybdopterin-binding domain"/>
    <property type="match status" value="1"/>
</dbReference>
<accession>A0AA46TRX3</accession>
<feature type="transmembrane region" description="Helical" evidence="1">
    <location>
        <begin position="12"/>
        <end position="31"/>
    </location>
</feature>
<evidence type="ECO:0000313" key="3">
    <source>
        <dbReference type="EMBL" id="UYO75237.1"/>
    </source>
</evidence>
<keyword evidence="4" id="KW-1185">Reference proteome</keyword>
<dbReference type="Gene3D" id="3.90.420.10">
    <property type="entry name" value="Oxidoreductase, molybdopterin-binding domain"/>
    <property type="match status" value="1"/>
</dbReference>
<protein>
    <submittedName>
        <fullName evidence="3">Molybdopterin-dependent oxidoreductase</fullName>
    </submittedName>
</protein>
<evidence type="ECO:0000259" key="2">
    <source>
        <dbReference type="Pfam" id="PF00174"/>
    </source>
</evidence>
<name>A0AA46TRX3_9GAMM</name>